<keyword evidence="2" id="KW-1185">Reference proteome</keyword>
<gene>
    <name evidence="1" type="ORF">GWC95_06105</name>
</gene>
<dbReference type="EMBL" id="JAACJS010000011">
    <property type="protein sequence ID" value="NCI49488.1"/>
    <property type="molecule type" value="Genomic_DNA"/>
</dbReference>
<protein>
    <submittedName>
        <fullName evidence="1">Uncharacterized protein</fullName>
    </submittedName>
</protein>
<reference evidence="1 2" key="1">
    <citation type="submission" date="2020-01" db="EMBL/GenBank/DDBJ databases">
        <title>Genome analysis.</title>
        <authorList>
            <person name="Wu S."/>
            <person name="Wang G."/>
        </authorList>
    </citation>
    <scope>NUCLEOTIDE SEQUENCE [LARGE SCALE GENOMIC DNA]</scope>
    <source>
        <strain evidence="1 2">SYL130</strain>
    </source>
</reference>
<evidence type="ECO:0000313" key="1">
    <source>
        <dbReference type="EMBL" id="NCI49488.1"/>
    </source>
</evidence>
<evidence type="ECO:0000313" key="2">
    <source>
        <dbReference type="Proteomes" id="UP000753802"/>
    </source>
</evidence>
<organism evidence="1 2">
    <name type="scientific">Sediminibacterium roseum</name>
    <dbReference type="NCBI Taxonomy" id="1978412"/>
    <lineage>
        <taxon>Bacteria</taxon>
        <taxon>Pseudomonadati</taxon>
        <taxon>Bacteroidota</taxon>
        <taxon>Chitinophagia</taxon>
        <taxon>Chitinophagales</taxon>
        <taxon>Chitinophagaceae</taxon>
        <taxon>Sediminibacterium</taxon>
    </lineage>
</organism>
<dbReference type="Proteomes" id="UP000753802">
    <property type="component" value="Unassembled WGS sequence"/>
</dbReference>
<proteinExistence type="predicted"/>
<comment type="caution">
    <text evidence="1">The sequence shown here is derived from an EMBL/GenBank/DDBJ whole genome shotgun (WGS) entry which is preliminary data.</text>
</comment>
<sequence>MRLRLTIFAGILVLNIQLLLAQATLPKVSVDVDPGSAVFTGAVGLPFDVPFNIRGPIAENLKKVTLTYKVNSYKKWMSAADKNLHTTSPWTKEAGRSSADNKFTLAMEAIYPNTSYTFHFRFFSTPIIDATKKKTLYGSLFNSIDAYIKGHDFTNPASLSNELNTQITKMIGSKLYDETGNEYKVNAMDPEMQKFTRQMIDIQNQITKDSTNIYAAIPSCEDPRYAGFLSRLKTLRSDTGLLNATTKAMLKAPVSVDLADFKTLTMTDLVKLWVDPTKPIQAVLKGLRKIENGRTIAVNEFHEPSAKLLTAFLTVLDNKEIRKKDGVNYFQPDEAFIRELLINVDNIIGLQADWHSQIVTRSKLVDEFPDIIASHYVISSFDVQDRSNPDVTAQDNAYIGLDFGFADTYAYGHQIFLYEGVNFYLVPINKNAPLSTIHGFWRQVAKRFSIHLGLTQSVMGTPNKLYEPLINNVGSIMIGAGFRINRFIHVNWGEMLFFEKDVNPLIDHKRLAYRPTASVTFDLVSMKAIGNFLTKIGIK</sequence>
<accession>A0ABW9ZQW3</accession>
<dbReference type="RefSeq" id="WP_161817805.1">
    <property type="nucleotide sequence ID" value="NZ_JAACJS010000011.1"/>
</dbReference>
<name>A0ABW9ZQW3_9BACT</name>